<dbReference type="AlphaFoldDB" id="A0A1F4T8P9"/>
<gene>
    <name evidence="17" type="ORF">A2311_03890</name>
</gene>
<evidence type="ECO:0000256" key="12">
    <source>
        <dbReference type="ARBA" id="ARBA00023268"/>
    </source>
</evidence>
<comment type="catalytic activity">
    <reaction evidence="13 15">
        <text>riboflavin + ATP = FMN + ADP + H(+)</text>
        <dbReference type="Rhea" id="RHEA:14357"/>
        <dbReference type="ChEBI" id="CHEBI:15378"/>
        <dbReference type="ChEBI" id="CHEBI:30616"/>
        <dbReference type="ChEBI" id="CHEBI:57986"/>
        <dbReference type="ChEBI" id="CHEBI:58210"/>
        <dbReference type="ChEBI" id="CHEBI:456216"/>
        <dbReference type="EC" id="2.7.1.26"/>
    </reaction>
</comment>
<keyword evidence="5 15" id="KW-0288">FMN</keyword>
<keyword evidence="7 15" id="KW-0548">Nucleotidyltransferase</keyword>
<name>A0A1F4T8P9_UNCSA</name>
<evidence type="ECO:0000256" key="14">
    <source>
        <dbReference type="ARBA" id="ARBA00049494"/>
    </source>
</evidence>
<proteinExistence type="inferred from homology"/>
<keyword evidence="12" id="KW-0511">Multifunctional enzyme</keyword>
<dbReference type="Gene3D" id="3.40.50.620">
    <property type="entry name" value="HUPs"/>
    <property type="match status" value="1"/>
</dbReference>
<dbReference type="FunFam" id="2.40.30.30:FF:000003">
    <property type="entry name" value="Riboflavin biosynthesis protein"/>
    <property type="match status" value="1"/>
</dbReference>
<protein>
    <recommendedName>
        <fullName evidence="15">Riboflavin biosynthesis protein</fullName>
    </recommendedName>
    <domain>
        <recommendedName>
            <fullName evidence="15">Riboflavin kinase</fullName>
            <ecNumber evidence="15">2.7.1.26</ecNumber>
        </recommendedName>
        <alternativeName>
            <fullName evidence="15">Flavokinase</fullName>
        </alternativeName>
    </domain>
    <domain>
        <recommendedName>
            <fullName evidence="15">FMN adenylyltransferase</fullName>
            <ecNumber evidence="15">2.7.7.2</ecNumber>
        </recommendedName>
        <alternativeName>
            <fullName evidence="15">FAD pyrophosphorylase</fullName>
        </alternativeName>
        <alternativeName>
            <fullName evidence="15">FAD synthase</fullName>
        </alternativeName>
    </domain>
</protein>
<evidence type="ECO:0000256" key="9">
    <source>
        <dbReference type="ARBA" id="ARBA00022777"/>
    </source>
</evidence>
<dbReference type="GO" id="GO:0006747">
    <property type="term" value="P:FAD biosynthetic process"/>
    <property type="evidence" value="ECO:0007669"/>
    <property type="project" value="UniProtKB-UniRule"/>
</dbReference>
<comment type="function">
    <text evidence="1">Catalyzes the phosphorylation of riboflavin to FMN followed by the adenylation of FMN to FAD.</text>
</comment>
<evidence type="ECO:0000256" key="7">
    <source>
        <dbReference type="ARBA" id="ARBA00022695"/>
    </source>
</evidence>
<dbReference type="FunFam" id="3.40.50.620:FF:000021">
    <property type="entry name" value="Riboflavin biosynthesis protein"/>
    <property type="match status" value="1"/>
</dbReference>
<evidence type="ECO:0000256" key="6">
    <source>
        <dbReference type="ARBA" id="ARBA00022679"/>
    </source>
</evidence>
<evidence type="ECO:0000256" key="15">
    <source>
        <dbReference type="PIRNR" id="PIRNR004491"/>
    </source>
</evidence>
<dbReference type="EC" id="2.7.7.2" evidence="15"/>
<evidence type="ECO:0000256" key="11">
    <source>
        <dbReference type="ARBA" id="ARBA00022840"/>
    </source>
</evidence>
<evidence type="ECO:0000256" key="3">
    <source>
        <dbReference type="ARBA" id="ARBA00005201"/>
    </source>
</evidence>
<dbReference type="GO" id="GO:0003919">
    <property type="term" value="F:FMN adenylyltransferase activity"/>
    <property type="evidence" value="ECO:0007669"/>
    <property type="project" value="UniProtKB-UniRule"/>
</dbReference>
<dbReference type="Pfam" id="PF06574">
    <property type="entry name" value="FAD_syn"/>
    <property type="match status" value="1"/>
</dbReference>
<dbReference type="EMBL" id="MEUF01000094">
    <property type="protein sequence ID" value="OGC29105.1"/>
    <property type="molecule type" value="Genomic_DNA"/>
</dbReference>
<dbReference type="PIRSF" id="PIRSF004491">
    <property type="entry name" value="FAD_Synth"/>
    <property type="match status" value="1"/>
</dbReference>
<keyword evidence="8 15" id="KW-0547">Nucleotide-binding</keyword>
<dbReference type="PANTHER" id="PTHR22749:SF6">
    <property type="entry name" value="RIBOFLAVIN KINASE"/>
    <property type="match status" value="1"/>
</dbReference>
<keyword evidence="9 15" id="KW-0418">Kinase</keyword>
<comment type="pathway">
    <text evidence="3 15">Cofactor biosynthesis; FMN biosynthesis; FMN from riboflavin (ATP route): step 1/1.</text>
</comment>
<organism evidence="17 18">
    <name type="scientific">candidate division WOR-1 bacterium RIFOXYB2_FULL_48_7</name>
    <dbReference type="NCBI Taxonomy" id="1802583"/>
    <lineage>
        <taxon>Bacteria</taxon>
        <taxon>Bacillati</taxon>
        <taxon>Saganbacteria</taxon>
    </lineage>
</organism>
<dbReference type="NCBIfam" id="TIGR00125">
    <property type="entry name" value="cyt_tran_rel"/>
    <property type="match status" value="1"/>
</dbReference>
<evidence type="ECO:0000313" key="18">
    <source>
        <dbReference type="Proteomes" id="UP000178951"/>
    </source>
</evidence>
<dbReference type="InterPro" id="IPR015865">
    <property type="entry name" value="Riboflavin_kinase_bac/euk"/>
</dbReference>
<dbReference type="GO" id="GO:0008531">
    <property type="term" value="F:riboflavin kinase activity"/>
    <property type="evidence" value="ECO:0007669"/>
    <property type="project" value="UniProtKB-UniRule"/>
</dbReference>
<dbReference type="Gene3D" id="2.40.30.30">
    <property type="entry name" value="Riboflavin kinase-like"/>
    <property type="match status" value="1"/>
</dbReference>
<dbReference type="NCBIfam" id="TIGR00083">
    <property type="entry name" value="ribF"/>
    <property type="match status" value="1"/>
</dbReference>
<dbReference type="GO" id="GO:0009231">
    <property type="term" value="P:riboflavin biosynthetic process"/>
    <property type="evidence" value="ECO:0007669"/>
    <property type="project" value="InterPro"/>
</dbReference>
<dbReference type="Pfam" id="PF01687">
    <property type="entry name" value="Flavokinase"/>
    <property type="match status" value="1"/>
</dbReference>
<dbReference type="InterPro" id="IPR004821">
    <property type="entry name" value="Cyt_trans-like"/>
</dbReference>
<comment type="pathway">
    <text evidence="2 15">Cofactor biosynthesis; FAD biosynthesis; FAD from FMN: step 1/1.</text>
</comment>
<dbReference type="InterPro" id="IPR002606">
    <property type="entry name" value="Riboflavin_kinase_bac"/>
</dbReference>
<dbReference type="SUPFAM" id="SSF82114">
    <property type="entry name" value="Riboflavin kinase-like"/>
    <property type="match status" value="1"/>
</dbReference>
<comment type="caution">
    <text evidence="17">The sequence shown here is derived from an EMBL/GenBank/DDBJ whole genome shotgun (WGS) entry which is preliminary data.</text>
</comment>
<dbReference type="NCBIfam" id="NF004162">
    <property type="entry name" value="PRK05627.1-5"/>
    <property type="match status" value="1"/>
</dbReference>
<keyword evidence="6 15" id="KW-0808">Transferase</keyword>
<dbReference type="GO" id="GO:0009398">
    <property type="term" value="P:FMN biosynthetic process"/>
    <property type="evidence" value="ECO:0007669"/>
    <property type="project" value="UniProtKB-UniRule"/>
</dbReference>
<evidence type="ECO:0000256" key="10">
    <source>
        <dbReference type="ARBA" id="ARBA00022827"/>
    </source>
</evidence>
<dbReference type="InterPro" id="IPR014729">
    <property type="entry name" value="Rossmann-like_a/b/a_fold"/>
</dbReference>
<comment type="catalytic activity">
    <reaction evidence="14 15">
        <text>FMN + ATP + H(+) = FAD + diphosphate</text>
        <dbReference type="Rhea" id="RHEA:17237"/>
        <dbReference type="ChEBI" id="CHEBI:15378"/>
        <dbReference type="ChEBI" id="CHEBI:30616"/>
        <dbReference type="ChEBI" id="CHEBI:33019"/>
        <dbReference type="ChEBI" id="CHEBI:57692"/>
        <dbReference type="ChEBI" id="CHEBI:58210"/>
        <dbReference type="EC" id="2.7.7.2"/>
    </reaction>
</comment>
<dbReference type="InterPro" id="IPR015864">
    <property type="entry name" value="FAD_synthase"/>
</dbReference>
<keyword evidence="4 15" id="KW-0285">Flavoprotein</keyword>
<evidence type="ECO:0000256" key="13">
    <source>
        <dbReference type="ARBA" id="ARBA00047880"/>
    </source>
</evidence>
<reference evidence="17 18" key="1">
    <citation type="journal article" date="2016" name="Nat. Commun.">
        <title>Thousands of microbial genomes shed light on interconnected biogeochemical processes in an aquifer system.</title>
        <authorList>
            <person name="Anantharaman K."/>
            <person name="Brown C.T."/>
            <person name="Hug L.A."/>
            <person name="Sharon I."/>
            <person name="Castelle C.J."/>
            <person name="Probst A.J."/>
            <person name="Thomas B.C."/>
            <person name="Singh A."/>
            <person name="Wilkins M.J."/>
            <person name="Karaoz U."/>
            <person name="Brodie E.L."/>
            <person name="Williams K.H."/>
            <person name="Hubbard S.S."/>
            <person name="Banfield J.F."/>
        </authorList>
    </citation>
    <scope>NUCLEOTIDE SEQUENCE [LARGE SCALE GENOMIC DNA]</scope>
</reference>
<dbReference type="PANTHER" id="PTHR22749">
    <property type="entry name" value="RIBOFLAVIN KINASE/FMN ADENYLYLTRANSFERASE"/>
    <property type="match status" value="1"/>
</dbReference>
<keyword evidence="11 15" id="KW-0067">ATP-binding</keyword>
<evidence type="ECO:0000256" key="2">
    <source>
        <dbReference type="ARBA" id="ARBA00004726"/>
    </source>
</evidence>
<evidence type="ECO:0000259" key="16">
    <source>
        <dbReference type="SMART" id="SM00904"/>
    </source>
</evidence>
<dbReference type="Proteomes" id="UP000178951">
    <property type="component" value="Unassembled WGS sequence"/>
</dbReference>
<dbReference type="NCBIfam" id="NF004160">
    <property type="entry name" value="PRK05627.1-3"/>
    <property type="match status" value="1"/>
</dbReference>
<accession>A0A1F4T8P9</accession>
<dbReference type="SMART" id="SM00904">
    <property type="entry name" value="Flavokinase"/>
    <property type="match status" value="1"/>
</dbReference>
<feature type="domain" description="Riboflavin kinase" evidence="16">
    <location>
        <begin position="181"/>
        <end position="305"/>
    </location>
</feature>
<dbReference type="CDD" id="cd02064">
    <property type="entry name" value="FAD_synthetase_N"/>
    <property type="match status" value="1"/>
</dbReference>
<dbReference type="SUPFAM" id="SSF52374">
    <property type="entry name" value="Nucleotidylyl transferase"/>
    <property type="match status" value="1"/>
</dbReference>
<sequence length="307" mass="33918">MRVIRHPKQGKLRQPVVALGTFDGVHLGHQQVIKAAIKAAQKLGTHAAVITFDPHPQEIVAPERGLRLLTTLSEREELFASLGVDAVLVLGFSPQIQKLAYRHFVERYLVKRLGVKAVFVGYDYAFGQGRLAGISELRQLGKEFGFSVQVVNPVKVGGEIAKSAKIRDFLATGQLAKAIKMLGRPYRLTGRVVKGEGRGRQLGFPTANLAIDKRKLIPAMGVYVGYVHHGRQVSKCVVNIGSRPTFGAGELLVEVHLLGFQGKLRGQKISVGLYKRLREEKQFSDTKQLVAQIKKDIARARAAWYNQ</sequence>
<evidence type="ECO:0000313" key="17">
    <source>
        <dbReference type="EMBL" id="OGC29105.1"/>
    </source>
</evidence>
<dbReference type="UniPathway" id="UPA00277">
    <property type="reaction ID" value="UER00407"/>
</dbReference>
<evidence type="ECO:0000256" key="8">
    <source>
        <dbReference type="ARBA" id="ARBA00022741"/>
    </source>
</evidence>
<evidence type="ECO:0000256" key="5">
    <source>
        <dbReference type="ARBA" id="ARBA00022643"/>
    </source>
</evidence>
<dbReference type="GO" id="GO:0005524">
    <property type="term" value="F:ATP binding"/>
    <property type="evidence" value="ECO:0007669"/>
    <property type="project" value="UniProtKB-UniRule"/>
</dbReference>
<dbReference type="InterPro" id="IPR023468">
    <property type="entry name" value="Riboflavin_kinase"/>
</dbReference>
<evidence type="ECO:0000256" key="4">
    <source>
        <dbReference type="ARBA" id="ARBA00022630"/>
    </source>
</evidence>
<keyword evidence="10 15" id="KW-0274">FAD</keyword>
<dbReference type="InterPro" id="IPR023465">
    <property type="entry name" value="Riboflavin_kinase_dom_sf"/>
</dbReference>
<evidence type="ECO:0000256" key="1">
    <source>
        <dbReference type="ARBA" id="ARBA00002121"/>
    </source>
</evidence>
<dbReference type="STRING" id="1802583.A2311_03890"/>
<dbReference type="EC" id="2.7.1.26" evidence="15"/>
<dbReference type="UniPathway" id="UPA00276">
    <property type="reaction ID" value="UER00406"/>
</dbReference>
<comment type="similarity">
    <text evidence="15">Belongs to the ribF family.</text>
</comment>